<feature type="domain" description="Fe/B12 periplasmic-binding" evidence="1">
    <location>
        <begin position="69"/>
        <end position="335"/>
    </location>
</feature>
<dbReference type="PANTHER" id="PTHR30535:SF34">
    <property type="entry name" value="MOLYBDATE-BINDING PROTEIN MOLA"/>
    <property type="match status" value="1"/>
</dbReference>
<dbReference type="InterPro" id="IPR002491">
    <property type="entry name" value="ABC_transptr_periplasmic_BD"/>
</dbReference>
<proteinExistence type="predicted"/>
<evidence type="ECO:0000313" key="3">
    <source>
        <dbReference type="Proteomes" id="UP000011021"/>
    </source>
</evidence>
<dbReference type="Pfam" id="PF01497">
    <property type="entry name" value="Peripla_BP_2"/>
    <property type="match status" value="1"/>
</dbReference>
<comment type="caution">
    <text evidence="2">The sequence shown here is derived from an EMBL/GenBank/DDBJ whole genome shotgun (WGS) entry which is preliminary data.</text>
</comment>
<organism evidence="2 3">
    <name type="scientific">Lautropia mirabilis ATCC 51599</name>
    <dbReference type="NCBI Taxonomy" id="887898"/>
    <lineage>
        <taxon>Bacteria</taxon>
        <taxon>Pseudomonadati</taxon>
        <taxon>Pseudomonadota</taxon>
        <taxon>Betaproteobacteria</taxon>
        <taxon>Burkholderiales</taxon>
        <taxon>Burkholderiaceae</taxon>
        <taxon>Lautropia</taxon>
    </lineage>
</organism>
<dbReference type="Proteomes" id="UP000011021">
    <property type="component" value="Unassembled WGS sequence"/>
</dbReference>
<name>E7RUF6_9BURK</name>
<dbReference type="Gene3D" id="3.40.50.1980">
    <property type="entry name" value="Nitrogenase molybdenum iron protein domain"/>
    <property type="match status" value="2"/>
</dbReference>
<dbReference type="AlphaFoldDB" id="E7RUF6"/>
<gene>
    <name evidence="2" type="ORF">HMPREF0551_0122</name>
</gene>
<dbReference type="InterPro" id="IPR006311">
    <property type="entry name" value="TAT_signal"/>
</dbReference>
<dbReference type="STRING" id="887898.HMPREF0551_0122"/>
<dbReference type="CDD" id="cd01147">
    <property type="entry name" value="HemV-2"/>
    <property type="match status" value="1"/>
</dbReference>
<evidence type="ECO:0000313" key="2">
    <source>
        <dbReference type="EMBL" id="EFV95939.1"/>
    </source>
</evidence>
<dbReference type="HOGENOM" id="CLU_038034_13_1_4"/>
<dbReference type="Gene3D" id="1.20.58.2180">
    <property type="match status" value="1"/>
</dbReference>
<dbReference type="EMBL" id="AEQP01000001">
    <property type="protein sequence ID" value="EFV95939.1"/>
    <property type="molecule type" value="Genomic_DNA"/>
</dbReference>
<dbReference type="eggNOG" id="COG0614">
    <property type="taxonomic scope" value="Bacteria"/>
</dbReference>
<dbReference type="PANTHER" id="PTHR30535">
    <property type="entry name" value="VITAMIN B12-BINDING PROTEIN"/>
    <property type="match status" value="1"/>
</dbReference>
<accession>E7RUF6</accession>
<dbReference type="RefSeq" id="WP_005671850.1">
    <property type="nucleotide sequence ID" value="NZ_CP146288.1"/>
</dbReference>
<dbReference type="SUPFAM" id="SSF53807">
    <property type="entry name" value="Helical backbone' metal receptor"/>
    <property type="match status" value="1"/>
</dbReference>
<sequence>MVRDGRFDAGRRRWLAGVAETTALAVWPGVGVSADAAVATVAAAPAAAAELDGLVARFGALPANGEVRRVFAAGPPAGVLLAAVAPQKLLGWPMKLPAQARAWMGEPLADLPYLGRLAGRGSTMPLEALLELQPDLVLDSGTVDATYLSGTERLHRQTGLPCVLVQGGLADSARQLRAVGALLGESARVERLAAFADEVLRLAAQVTRDVSAEQRPRVYLARGVAGLETARIGAINAEVIELAGGRNVAVESGRGGLMRVSLEQLLRWDPAVILTQDAGFASSVRHDRDWRSVRAVREGRVLLAPALPFGWLDGPPGMNRLMGLRWLLQRLHPDHVVWRTASSLDDMVQSFYQLFYGKALSAAQRRELLTA</sequence>
<reference evidence="2 3" key="1">
    <citation type="submission" date="2010-12" db="EMBL/GenBank/DDBJ databases">
        <authorList>
            <person name="Muzny D."/>
            <person name="Qin X."/>
            <person name="Deng J."/>
            <person name="Jiang H."/>
            <person name="Liu Y."/>
            <person name="Qu J."/>
            <person name="Song X.-Z."/>
            <person name="Zhang L."/>
            <person name="Thornton R."/>
            <person name="Coyle M."/>
            <person name="Francisco L."/>
            <person name="Jackson L."/>
            <person name="Javaid M."/>
            <person name="Korchina V."/>
            <person name="Kovar C."/>
            <person name="Mata R."/>
            <person name="Mathew T."/>
            <person name="Ngo R."/>
            <person name="Nguyen L."/>
            <person name="Nguyen N."/>
            <person name="Okwuonu G."/>
            <person name="Ongeri F."/>
            <person name="Pham C."/>
            <person name="Simmons D."/>
            <person name="Wilczek-Boney K."/>
            <person name="Hale W."/>
            <person name="Jakkamsetti A."/>
            <person name="Pham P."/>
            <person name="Ruth R."/>
            <person name="San Lucas F."/>
            <person name="Warren J."/>
            <person name="Zhang J."/>
            <person name="Zhao Z."/>
            <person name="Zhou C."/>
            <person name="Zhu D."/>
            <person name="Lee S."/>
            <person name="Bess C."/>
            <person name="Blankenburg K."/>
            <person name="Forbes L."/>
            <person name="Fu Q."/>
            <person name="Gubbala S."/>
            <person name="Hirani K."/>
            <person name="Jayaseelan J.C."/>
            <person name="Lara F."/>
            <person name="Munidasa M."/>
            <person name="Palculict T."/>
            <person name="Patil S."/>
            <person name="Pu L.-L."/>
            <person name="Saada N."/>
            <person name="Tang L."/>
            <person name="Weissenberger G."/>
            <person name="Zhu Y."/>
            <person name="Hemphill L."/>
            <person name="Shang Y."/>
            <person name="Youmans B."/>
            <person name="Ayvaz T."/>
            <person name="Ross M."/>
            <person name="Santibanez J."/>
            <person name="Aqrawi P."/>
            <person name="Gross S."/>
            <person name="Joshi V."/>
            <person name="Fowler G."/>
            <person name="Nazareth L."/>
            <person name="Reid J."/>
            <person name="Worley K."/>
            <person name="Petrosino J."/>
            <person name="Highlander S."/>
            <person name="Gibbs R."/>
        </authorList>
    </citation>
    <scope>NUCLEOTIDE SEQUENCE [LARGE SCALE GENOMIC DNA]</scope>
    <source>
        <strain evidence="2 3">ATCC 51599</strain>
    </source>
</reference>
<evidence type="ECO:0000259" key="1">
    <source>
        <dbReference type="PROSITE" id="PS50983"/>
    </source>
</evidence>
<protein>
    <submittedName>
        <fullName evidence="2">Periplasmic binding protein</fullName>
    </submittedName>
</protein>
<dbReference type="PROSITE" id="PS51318">
    <property type="entry name" value="TAT"/>
    <property type="match status" value="1"/>
</dbReference>
<keyword evidence="3" id="KW-1185">Reference proteome</keyword>
<dbReference type="InterPro" id="IPR050902">
    <property type="entry name" value="ABC_Transporter_SBP"/>
</dbReference>
<dbReference type="PROSITE" id="PS50983">
    <property type="entry name" value="FE_B12_PBP"/>
    <property type="match status" value="1"/>
</dbReference>